<dbReference type="Pfam" id="PF01145">
    <property type="entry name" value="Band_7"/>
    <property type="match status" value="1"/>
</dbReference>
<dbReference type="InterPro" id="IPR010201">
    <property type="entry name" value="HflK"/>
</dbReference>
<dbReference type="SMART" id="SM00244">
    <property type="entry name" value="PHB"/>
    <property type="match status" value="1"/>
</dbReference>
<dbReference type="AlphaFoldDB" id="A0A7T5R394"/>
<reference evidence="6 7" key="1">
    <citation type="submission" date="2020-07" db="EMBL/GenBank/DDBJ databases">
        <title>Huge and variable diversity of episymbiotic CPR bacteria and DPANN archaea in groundwater ecosystems.</title>
        <authorList>
            <person name="He C.Y."/>
            <person name="Keren R."/>
            <person name="Whittaker M."/>
            <person name="Farag I.F."/>
            <person name="Doudna J."/>
            <person name="Cate J.H.D."/>
            <person name="Banfield J.F."/>
        </authorList>
    </citation>
    <scope>NUCLEOTIDE SEQUENCE [LARGE SCALE GENOMIC DNA]</scope>
    <source>
        <strain evidence="6">NC_groundwater_70_Ag_B-0.1um_54_66</strain>
    </source>
</reference>
<dbReference type="PANTHER" id="PTHR42911">
    <property type="entry name" value="MODULATOR OF FTSH PROTEASE HFLC"/>
    <property type="match status" value="1"/>
</dbReference>
<evidence type="ECO:0000256" key="1">
    <source>
        <dbReference type="ARBA" id="ARBA00004167"/>
    </source>
</evidence>
<dbReference type="InterPro" id="IPR036013">
    <property type="entry name" value="Band_7/SPFH_dom_sf"/>
</dbReference>
<proteinExistence type="inferred from homology"/>
<gene>
    <name evidence="6" type="primary">hflK</name>
    <name evidence="6" type="ORF">HYS17_02885</name>
</gene>
<keyword evidence="3" id="KW-0472">Membrane</keyword>
<keyword evidence="3" id="KW-0812">Transmembrane</keyword>
<feature type="domain" description="Band 7" evidence="5">
    <location>
        <begin position="96"/>
        <end position="277"/>
    </location>
</feature>
<feature type="region of interest" description="Disordered" evidence="4">
    <location>
        <begin position="1"/>
        <end position="57"/>
    </location>
</feature>
<accession>A0A7T5R394</accession>
<dbReference type="NCBIfam" id="TIGR01933">
    <property type="entry name" value="hflK"/>
    <property type="match status" value="1"/>
</dbReference>
<protein>
    <recommendedName>
        <fullName evidence="3">Protein HflK</fullName>
    </recommendedName>
</protein>
<dbReference type="GO" id="GO:0006508">
    <property type="term" value="P:proteolysis"/>
    <property type="evidence" value="ECO:0007669"/>
    <property type="project" value="UniProtKB-KW"/>
</dbReference>
<feature type="compositionally biased region" description="Low complexity" evidence="4">
    <location>
        <begin position="8"/>
        <end position="17"/>
    </location>
</feature>
<comment type="similarity">
    <text evidence="2 3">Belongs to the band 7/mec-2 family. HflK subfamily.</text>
</comment>
<feature type="transmembrane region" description="Helical" evidence="3">
    <location>
        <begin position="81"/>
        <end position="101"/>
    </location>
</feature>
<dbReference type="SUPFAM" id="SSF117892">
    <property type="entry name" value="Band 7/SPFH domain"/>
    <property type="match status" value="1"/>
</dbReference>
<dbReference type="EMBL" id="CP066681">
    <property type="protein sequence ID" value="QQG36737.1"/>
    <property type="molecule type" value="Genomic_DNA"/>
</dbReference>
<name>A0A7T5R394_9BACT</name>
<dbReference type="CDD" id="cd03404">
    <property type="entry name" value="SPFH_HflK"/>
    <property type="match status" value="1"/>
</dbReference>
<sequence length="395" mass="43594">MFWNIHLNNNPNNPWGRPSGGDNRGGGRNPWGSGGGSNGGRGPGGGNQGGGDLPPDIDEMLRKAQDNLKQVLPGGFQGPRLFGLILLGVGALWLASGFYIIEPGMNGVIQRFGKWQDTKTAEGLGYRLPYPIETLTKVNVSEMRRLSIGFSERMVMGGSSQRQNIPEESLMLTSDANIVDMDMVVLWTIKSADEFLFNIRDPENTIKKVAESAIREVVGQTLMFPLITQERDNVASRAREIMSKTLDEYKSGITINQVLIQRAEVHPDVQDAFQDVQSAKQDAIEVQNRAGAYREDILPKARGEAIRMKQEAEAYKQSVTARAKGDAERFNSIYQAYLTNKDVTKTRLYIETMEEVMKNAQKIIMDSEANKSGVVPYMPLNELKPAAGSAPANSR</sequence>
<organism evidence="6 7">
    <name type="scientific">Micavibrio aeruginosavorus</name>
    <dbReference type="NCBI Taxonomy" id="349221"/>
    <lineage>
        <taxon>Bacteria</taxon>
        <taxon>Pseudomonadati</taxon>
        <taxon>Bdellovibrionota</taxon>
        <taxon>Bdellovibrionia</taxon>
        <taxon>Bdellovibrionales</taxon>
        <taxon>Pseudobdellovibrionaceae</taxon>
        <taxon>Micavibrio</taxon>
    </lineage>
</organism>
<keyword evidence="6" id="KW-0378">Hydrolase</keyword>
<evidence type="ECO:0000313" key="6">
    <source>
        <dbReference type="EMBL" id="QQG36737.1"/>
    </source>
</evidence>
<dbReference type="InterPro" id="IPR001107">
    <property type="entry name" value="Band_7"/>
</dbReference>
<dbReference type="PANTHER" id="PTHR42911:SF2">
    <property type="entry name" value="PROHIBITIN FAMILY PROTEIN"/>
    <property type="match status" value="1"/>
</dbReference>
<dbReference type="Proteomes" id="UP000595362">
    <property type="component" value="Chromosome"/>
</dbReference>
<dbReference type="GO" id="GO:0008233">
    <property type="term" value="F:peptidase activity"/>
    <property type="evidence" value="ECO:0007669"/>
    <property type="project" value="UniProtKB-KW"/>
</dbReference>
<dbReference type="Gene3D" id="3.30.479.30">
    <property type="entry name" value="Band 7 domain"/>
    <property type="match status" value="1"/>
</dbReference>
<evidence type="ECO:0000256" key="4">
    <source>
        <dbReference type="SAM" id="MobiDB-lite"/>
    </source>
</evidence>
<evidence type="ECO:0000259" key="5">
    <source>
        <dbReference type="SMART" id="SM00244"/>
    </source>
</evidence>
<evidence type="ECO:0000256" key="3">
    <source>
        <dbReference type="RuleBase" id="RU364113"/>
    </source>
</evidence>
<feature type="compositionally biased region" description="Gly residues" evidence="4">
    <location>
        <begin position="18"/>
        <end position="52"/>
    </location>
</feature>
<comment type="subunit">
    <text evidence="3">HflC and HflK may interact to form a multimeric complex.</text>
</comment>
<keyword evidence="6" id="KW-0645">Protease</keyword>
<comment type="function">
    <text evidence="3">HflC and HflK could encode or regulate a protease.</text>
</comment>
<evidence type="ECO:0000313" key="7">
    <source>
        <dbReference type="Proteomes" id="UP000595362"/>
    </source>
</evidence>
<dbReference type="GO" id="GO:0016020">
    <property type="term" value="C:membrane"/>
    <property type="evidence" value="ECO:0007669"/>
    <property type="project" value="UniProtKB-SubCell"/>
</dbReference>
<evidence type="ECO:0000256" key="2">
    <source>
        <dbReference type="ARBA" id="ARBA00006971"/>
    </source>
</evidence>
<comment type="subcellular location">
    <subcellularLocation>
        <location evidence="1">Membrane</location>
        <topology evidence="1">Single-pass membrane protein</topology>
    </subcellularLocation>
</comment>
<keyword evidence="3" id="KW-1133">Transmembrane helix</keyword>